<evidence type="ECO:0000256" key="2">
    <source>
        <dbReference type="SAM" id="SignalP"/>
    </source>
</evidence>
<feature type="compositionally biased region" description="Polar residues" evidence="1">
    <location>
        <begin position="36"/>
        <end position="53"/>
    </location>
</feature>
<evidence type="ECO:0000313" key="3">
    <source>
        <dbReference type="EMBL" id="QSR24270.1"/>
    </source>
</evidence>
<protein>
    <recommendedName>
        <fullName evidence="5">Lipoprotein</fullName>
    </recommendedName>
</protein>
<reference evidence="3 4" key="1">
    <citation type="submission" date="2017-06" db="EMBL/GenBank/DDBJ databases">
        <title>Complete Genome Sequence of the Soil Carbazole-Degrading Bacterium Nocardioides aromaticivorans IC177.</title>
        <authorList>
            <person name="Vejarano F."/>
            <person name="Suzuki-Minakuchi C."/>
            <person name="Ohtsubo Y."/>
            <person name="Tsuda M."/>
            <person name="Okada K."/>
            <person name="Nojiri H."/>
        </authorList>
    </citation>
    <scope>NUCLEOTIDE SEQUENCE [LARGE SCALE GENOMIC DNA]</scope>
    <source>
        <strain evidence="3 4">IC177</strain>
    </source>
</reference>
<dbReference type="Proteomes" id="UP000662818">
    <property type="component" value="Chromosome"/>
</dbReference>
<organism evidence="3 4">
    <name type="scientific">Nocardioides aromaticivorans</name>
    <dbReference type="NCBI Taxonomy" id="200618"/>
    <lineage>
        <taxon>Bacteria</taxon>
        <taxon>Bacillati</taxon>
        <taxon>Actinomycetota</taxon>
        <taxon>Actinomycetes</taxon>
        <taxon>Propionibacteriales</taxon>
        <taxon>Nocardioidaceae</taxon>
        <taxon>Nocardioides</taxon>
    </lineage>
</organism>
<dbReference type="EMBL" id="CP022295">
    <property type="protein sequence ID" value="QSR24270.1"/>
    <property type="molecule type" value="Genomic_DNA"/>
</dbReference>
<sequence>MKSTLGPAALTAVLSLALLGLVGCGDEPAAAPDPSPTQASTPAGEQETQVTQAPTVEGPADLVAIFTEAPVAELRAGSPTVADDGTGITAELVERGGRDLLQVRNGPDVVTATIPEDADTPYLLDLQLELGQAGAGWVVGHEGGDSTRLTVYVIRAGRLVPATPTPGDPDLGGGFTPDGGTRRTWFDAAGQAFTRVATGKPDQYRLYRWAVSGPGEGGGTDDLDPRLVAENLGTVCVTESATPVVVERC</sequence>
<proteinExistence type="predicted"/>
<accession>A0ABX7PEP8</accession>
<name>A0ABX7PEP8_9ACTN</name>
<keyword evidence="2" id="KW-0732">Signal</keyword>
<feature type="region of interest" description="Disordered" evidence="1">
    <location>
        <begin position="27"/>
        <end position="53"/>
    </location>
</feature>
<feature type="signal peptide" evidence="2">
    <location>
        <begin position="1"/>
        <end position="29"/>
    </location>
</feature>
<dbReference type="RefSeq" id="WP_207008133.1">
    <property type="nucleotide sequence ID" value="NZ_CP022295.1"/>
</dbReference>
<evidence type="ECO:0008006" key="5">
    <source>
        <dbReference type="Google" id="ProtNLM"/>
    </source>
</evidence>
<evidence type="ECO:0000313" key="4">
    <source>
        <dbReference type="Proteomes" id="UP000662818"/>
    </source>
</evidence>
<dbReference type="PROSITE" id="PS51257">
    <property type="entry name" value="PROKAR_LIPOPROTEIN"/>
    <property type="match status" value="1"/>
</dbReference>
<feature type="chain" id="PRO_5046641184" description="Lipoprotein" evidence="2">
    <location>
        <begin position="30"/>
        <end position="249"/>
    </location>
</feature>
<evidence type="ECO:0000256" key="1">
    <source>
        <dbReference type="SAM" id="MobiDB-lite"/>
    </source>
</evidence>
<keyword evidence="4" id="KW-1185">Reference proteome</keyword>
<gene>
    <name evidence="3" type="ORF">CFH99_01360</name>
</gene>